<feature type="transmembrane region" description="Helical" evidence="1">
    <location>
        <begin position="215"/>
        <end position="235"/>
    </location>
</feature>
<dbReference type="AlphaFoldDB" id="A0A382IF91"/>
<feature type="transmembrane region" description="Helical" evidence="1">
    <location>
        <begin position="6"/>
        <end position="25"/>
    </location>
</feature>
<feature type="transmembrane region" description="Helical" evidence="1">
    <location>
        <begin position="176"/>
        <end position="195"/>
    </location>
</feature>
<evidence type="ECO:0000256" key="1">
    <source>
        <dbReference type="SAM" id="Phobius"/>
    </source>
</evidence>
<evidence type="ECO:0000313" key="2">
    <source>
        <dbReference type="EMBL" id="SVB98320.1"/>
    </source>
</evidence>
<gene>
    <name evidence="2" type="ORF">METZ01_LOCUS251174</name>
</gene>
<organism evidence="2">
    <name type="scientific">marine metagenome</name>
    <dbReference type="NCBI Taxonomy" id="408172"/>
    <lineage>
        <taxon>unclassified sequences</taxon>
        <taxon>metagenomes</taxon>
        <taxon>ecological metagenomes</taxon>
    </lineage>
</organism>
<feature type="transmembrane region" description="Helical" evidence="1">
    <location>
        <begin position="129"/>
        <end position="156"/>
    </location>
</feature>
<name>A0A382IF91_9ZZZZ</name>
<accession>A0A382IF91</accession>
<keyword evidence="1" id="KW-1133">Transmembrane helix</keyword>
<sequence>MDSIFILGTALLAYIFVVVKISLYVKKKYIWQGDNKLINNTAKWSFTGIVKRTLDFFLAIFYAIVILWLPVLVVMAISQQQVDTWGFDVPAYAGYSFDFNQLQNVDVSGLRHPEISGKSIITFDTSSLYAWYLFAATQFISAMVALFVVIQIRAMVMSLQSGLSFSTENASRIKRIGIVTIIWNIITPLNQYYSWGAFIKEIVFNTRAIQFYPAFELNVLGLVIGLLLMVLSGLLNEAAQISREQELTI</sequence>
<dbReference type="EMBL" id="UINC01067032">
    <property type="protein sequence ID" value="SVB98320.1"/>
    <property type="molecule type" value="Genomic_DNA"/>
</dbReference>
<dbReference type="Pfam" id="PF11188">
    <property type="entry name" value="DUF2975"/>
    <property type="match status" value="1"/>
</dbReference>
<keyword evidence="1" id="KW-0812">Transmembrane</keyword>
<proteinExistence type="predicted"/>
<dbReference type="InterPro" id="IPR021354">
    <property type="entry name" value="DUF2975"/>
</dbReference>
<reference evidence="2" key="1">
    <citation type="submission" date="2018-05" db="EMBL/GenBank/DDBJ databases">
        <authorList>
            <person name="Lanie J.A."/>
            <person name="Ng W.-L."/>
            <person name="Kazmierczak K.M."/>
            <person name="Andrzejewski T.M."/>
            <person name="Davidsen T.M."/>
            <person name="Wayne K.J."/>
            <person name="Tettelin H."/>
            <person name="Glass J.I."/>
            <person name="Rusch D."/>
            <person name="Podicherti R."/>
            <person name="Tsui H.-C.T."/>
            <person name="Winkler M.E."/>
        </authorList>
    </citation>
    <scope>NUCLEOTIDE SEQUENCE</scope>
</reference>
<evidence type="ECO:0008006" key="3">
    <source>
        <dbReference type="Google" id="ProtNLM"/>
    </source>
</evidence>
<keyword evidence="1" id="KW-0472">Membrane</keyword>
<protein>
    <recommendedName>
        <fullName evidence="3">DUF2975 domain-containing protein</fullName>
    </recommendedName>
</protein>
<feature type="transmembrane region" description="Helical" evidence="1">
    <location>
        <begin position="56"/>
        <end position="77"/>
    </location>
</feature>